<dbReference type="EMBL" id="SSTE01011134">
    <property type="protein sequence ID" value="KAA0051884.1"/>
    <property type="molecule type" value="Genomic_DNA"/>
</dbReference>
<dbReference type="InterPro" id="IPR036318">
    <property type="entry name" value="FAD-bd_PCMH-like_sf"/>
</dbReference>
<keyword evidence="6" id="KW-1015">Disulfide bond</keyword>
<evidence type="ECO:0000259" key="8">
    <source>
        <dbReference type="PROSITE" id="PS51387"/>
    </source>
</evidence>
<evidence type="ECO:0000256" key="3">
    <source>
        <dbReference type="ARBA" id="ARBA00022630"/>
    </source>
</evidence>
<dbReference type="PROSITE" id="PS51387">
    <property type="entry name" value="FAD_PCMH"/>
    <property type="match status" value="1"/>
</dbReference>
<organism evidence="9 10">
    <name type="scientific">Cucumis melo var. makuwa</name>
    <name type="common">Oriental melon</name>
    <dbReference type="NCBI Taxonomy" id="1194695"/>
    <lineage>
        <taxon>Eukaryota</taxon>
        <taxon>Viridiplantae</taxon>
        <taxon>Streptophyta</taxon>
        <taxon>Embryophyta</taxon>
        <taxon>Tracheophyta</taxon>
        <taxon>Spermatophyta</taxon>
        <taxon>Magnoliopsida</taxon>
        <taxon>eudicotyledons</taxon>
        <taxon>Gunneridae</taxon>
        <taxon>Pentapetalae</taxon>
        <taxon>rosids</taxon>
        <taxon>fabids</taxon>
        <taxon>Cucurbitales</taxon>
        <taxon>Cucurbitaceae</taxon>
        <taxon>Benincaseae</taxon>
        <taxon>Cucumis</taxon>
    </lineage>
</organism>
<keyword evidence="7" id="KW-0325">Glycoprotein</keyword>
<dbReference type="SUPFAM" id="SSF56176">
    <property type="entry name" value="FAD-binding/transporter-associated domain-like"/>
    <property type="match status" value="1"/>
</dbReference>
<dbReference type="FunFam" id="3.30.43.10:FF:000004">
    <property type="entry name" value="Berberine bridge enzyme-like 15"/>
    <property type="match status" value="1"/>
</dbReference>
<accession>A0A5A7U968</accession>
<dbReference type="Proteomes" id="UP000321393">
    <property type="component" value="Unassembled WGS sequence"/>
</dbReference>
<evidence type="ECO:0000313" key="10">
    <source>
        <dbReference type="Proteomes" id="UP000321393"/>
    </source>
</evidence>
<dbReference type="InterPro" id="IPR016166">
    <property type="entry name" value="FAD-bd_PCMH"/>
</dbReference>
<evidence type="ECO:0000256" key="2">
    <source>
        <dbReference type="ARBA" id="ARBA00005466"/>
    </source>
</evidence>
<protein>
    <submittedName>
        <fullName evidence="9">Tetrahydrocannabinolic acid synthase-like</fullName>
    </submittedName>
</protein>
<keyword evidence="5" id="KW-0274">FAD</keyword>
<dbReference type="GO" id="GO:0071949">
    <property type="term" value="F:FAD binding"/>
    <property type="evidence" value="ECO:0007669"/>
    <property type="project" value="InterPro"/>
</dbReference>
<dbReference type="AlphaFoldDB" id="A0A5A7U968"/>
<dbReference type="OrthoDB" id="407275at2759"/>
<proteinExistence type="inferred from homology"/>
<keyword evidence="4" id="KW-0732">Signal</keyword>
<dbReference type="PANTHER" id="PTHR32448">
    <property type="entry name" value="OS08G0158400 PROTEIN"/>
    <property type="match status" value="1"/>
</dbReference>
<dbReference type="Gene3D" id="3.30.465.10">
    <property type="match status" value="1"/>
</dbReference>
<evidence type="ECO:0000256" key="4">
    <source>
        <dbReference type="ARBA" id="ARBA00022729"/>
    </source>
</evidence>
<dbReference type="Pfam" id="PF01565">
    <property type="entry name" value="FAD_binding_4"/>
    <property type="match status" value="1"/>
</dbReference>
<comment type="caution">
    <text evidence="9">The sequence shown here is derived from an EMBL/GenBank/DDBJ whole genome shotgun (WGS) entry which is preliminary data.</text>
</comment>
<evidence type="ECO:0000256" key="5">
    <source>
        <dbReference type="ARBA" id="ARBA00022827"/>
    </source>
</evidence>
<dbReference type="Gene3D" id="3.30.43.10">
    <property type="entry name" value="Uridine Diphospho-n-acetylenolpyruvylglucosamine Reductase, domain 2"/>
    <property type="match status" value="1"/>
</dbReference>
<evidence type="ECO:0000256" key="1">
    <source>
        <dbReference type="ARBA" id="ARBA00001974"/>
    </source>
</evidence>
<comment type="cofactor">
    <cofactor evidence="1">
        <name>FAD</name>
        <dbReference type="ChEBI" id="CHEBI:57692"/>
    </cofactor>
</comment>
<reference evidence="9 10" key="1">
    <citation type="submission" date="2019-08" db="EMBL/GenBank/DDBJ databases">
        <title>Draft genome sequences of two oriental melons (Cucumis melo L. var makuwa).</title>
        <authorList>
            <person name="Kwon S.-Y."/>
        </authorList>
    </citation>
    <scope>NUCLEOTIDE SEQUENCE [LARGE SCALE GENOMIC DNA]</scope>
    <source>
        <strain evidence="10">cv. SW 3</strain>
        <tissue evidence="9">Leaf</tissue>
    </source>
</reference>
<dbReference type="InterPro" id="IPR016167">
    <property type="entry name" value="FAD-bd_PCMH_sub1"/>
</dbReference>
<gene>
    <name evidence="9" type="ORF">E6C27_scaffold60G003290</name>
</gene>
<dbReference type="InterPro" id="IPR016169">
    <property type="entry name" value="FAD-bd_PCMH_sub2"/>
</dbReference>
<dbReference type="GO" id="GO:1901696">
    <property type="term" value="P:cannabinoid biosynthetic process"/>
    <property type="evidence" value="ECO:0007669"/>
    <property type="project" value="UniProtKB-ARBA"/>
</dbReference>
<name>A0A5A7U968_CUCMM</name>
<comment type="similarity">
    <text evidence="2">Belongs to the oxygen-dependent FAD-linked oxidoreductase family.</text>
</comment>
<dbReference type="STRING" id="1194695.A0A5A7U968"/>
<feature type="domain" description="FAD-binding PCMH-type" evidence="8">
    <location>
        <begin position="48"/>
        <end position="222"/>
    </location>
</feature>
<evidence type="ECO:0000256" key="7">
    <source>
        <dbReference type="ARBA" id="ARBA00023180"/>
    </source>
</evidence>
<sequence length="272" mass="29844">MEDFVDCIYVHSSNNNDSNSTLIHTPSSSSYSYVLNFSIRNLRFSEPETPKPVAIITPSHASQVQATVICCKSHGLQIRTRSGGHDFEGRSYVANVPFVLIDLINLNSITIDVEDETAWVQSGATVGELYYKIGEKSRTLGFPAGFKATIGLGGFLSGGGIGMMVRKYGLGADNVVDAYVVDRNGRVVNRYSMGEDLFWAIRGGGGGSFGIVLAWKLRLVQVPSIVTSFALHKTWDQNAANLIYRWQYIAPWVDQDLFISAWVTGLPISFST</sequence>
<keyword evidence="3" id="KW-0285">Flavoprotein</keyword>
<evidence type="ECO:0000313" key="9">
    <source>
        <dbReference type="EMBL" id="KAA0051884.1"/>
    </source>
</evidence>
<evidence type="ECO:0000256" key="6">
    <source>
        <dbReference type="ARBA" id="ARBA00023157"/>
    </source>
</evidence>
<dbReference type="InterPro" id="IPR006094">
    <property type="entry name" value="Oxid_FAD_bind_N"/>
</dbReference>